<dbReference type="AlphaFoldDB" id="A0A4Y9YXU4"/>
<protein>
    <submittedName>
        <fullName evidence="2">Uncharacterized protein</fullName>
    </submittedName>
</protein>
<name>A0A4Y9YXU4_9AGAM</name>
<feature type="region of interest" description="Disordered" evidence="1">
    <location>
        <begin position="1"/>
        <end position="29"/>
    </location>
</feature>
<keyword evidence="3" id="KW-1185">Reference proteome</keyword>
<feature type="compositionally biased region" description="Basic residues" evidence="1">
    <location>
        <begin position="1"/>
        <end position="10"/>
    </location>
</feature>
<evidence type="ECO:0000256" key="1">
    <source>
        <dbReference type="SAM" id="MobiDB-lite"/>
    </source>
</evidence>
<proteinExistence type="predicted"/>
<dbReference type="Proteomes" id="UP000298327">
    <property type="component" value="Unassembled WGS sequence"/>
</dbReference>
<comment type="caution">
    <text evidence="2">The sequence shown here is derived from an EMBL/GenBank/DDBJ whole genome shotgun (WGS) entry which is preliminary data.</text>
</comment>
<gene>
    <name evidence="2" type="ORF">EVG20_g4652</name>
</gene>
<sequence>MQGSGRRNRRGGGVVDGAPYPTKTERVTVQQRDAKRKCWQDANNLQIGSGSTLHAQQPRDPNGSKRHLSARLRVLRAACRKPRAAGDRRRWTHPDFIIAFAAADRDGEMQPQGCLEAYAW</sequence>
<evidence type="ECO:0000313" key="3">
    <source>
        <dbReference type="Proteomes" id="UP000298327"/>
    </source>
</evidence>
<reference evidence="2 3" key="1">
    <citation type="submission" date="2019-02" db="EMBL/GenBank/DDBJ databases">
        <title>Genome sequencing of the rare red list fungi Dentipellis fragilis.</title>
        <authorList>
            <person name="Buettner E."/>
            <person name="Kellner H."/>
        </authorList>
    </citation>
    <scope>NUCLEOTIDE SEQUENCE [LARGE SCALE GENOMIC DNA]</scope>
    <source>
        <strain evidence="2 3">DSM 105465</strain>
    </source>
</reference>
<organism evidence="2 3">
    <name type="scientific">Dentipellis fragilis</name>
    <dbReference type="NCBI Taxonomy" id="205917"/>
    <lineage>
        <taxon>Eukaryota</taxon>
        <taxon>Fungi</taxon>
        <taxon>Dikarya</taxon>
        <taxon>Basidiomycota</taxon>
        <taxon>Agaricomycotina</taxon>
        <taxon>Agaricomycetes</taxon>
        <taxon>Russulales</taxon>
        <taxon>Hericiaceae</taxon>
        <taxon>Dentipellis</taxon>
    </lineage>
</organism>
<dbReference type="EMBL" id="SEOQ01000247">
    <property type="protein sequence ID" value="TFY66443.1"/>
    <property type="molecule type" value="Genomic_DNA"/>
</dbReference>
<accession>A0A4Y9YXU4</accession>
<evidence type="ECO:0000313" key="2">
    <source>
        <dbReference type="EMBL" id="TFY66443.1"/>
    </source>
</evidence>
<feature type="region of interest" description="Disordered" evidence="1">
    <location>
        <begin position="47"/>
        <end position="66"/>
    </location>
</feature>